<organism evidence="2 3">
    <name type="scientific">Methylomonas rivi</name>
    <dbReference type="NCBI Taxonomy" id="2952226"/>
    <lineage>
        <taxon>Bacteria</taxon>
        <taxon>Pseudomonadati</taxon>
        <taxon>Pseudomonadota</taxon>
        <taxon>Gammaproteobacteria</taxon>
        <taxon>Methylococcales</taxon>
        <taxon>Methylococcaceae</taxon>
        <taxon>Methylomonas</taxon>
    </lineage>
</organism>
<keyword evidence="1" id="KW-0732">Signal</keyword>
<reference evidence="2 3" key="1">
    <citation type="submission" date="2022-07" db="EMBL/GenBank/DDBJ databases">
        <title>Methylomonas rivi sp. nov., Methylomonas rosea sp. nov., Methylomonas aureus sp. nov. and Methylomonas subterranea sp. nov., four novel methanotrophs isolated from a freshwater creek and the deep terrestrial subsurface.</title>
        <authorList>
            <person name="Abin C."/>
            <person name="Sankaranarayanan K."/>
            <person name="Garner C."/>
            <person name="Sindelar R."/>
            <person name="Kotary K."/>
            <person name="Garner R."/>
            <person name="Barclay S."/>
            <person name="Lawson P."/>
            <person name="Krumholz L."/>
        </authorList>
    </citation>
    <scope>NUCLEOTIDE SEQUENCE [LARGE SCALE GENOMIC DNA]</scope>
    <source>
        <strain evidence="2 3">WSC-6</strain>
    </source>
</reference>
<sequence length="150" mass="15547">MILKHLLKTALALAVLGSVSPVSAHTLSNKTLRVGFGAQATDVWQVTCSNDAVLGDSHHLAAQILDKSPGTNLLSLIIVKGTAAATTVDSKGGDTTPSPFVEVVGGNGVYTMLVNHTQSGNKVYNIEFHCENAGGDHTPTTTPSTPVQDN</sequence>
<protein>
    <submittedName>
        <fullName evidence="2">Uncharacterized protein</fullName>
    </submittedName>
</protein>
<evidence type="ECO:0000256" key="1">
    <source>
        <dbReference type="SAM" id="SignalP"/>
    </source>
</evidence>
<evidence type="ECO:0000313" key="2">
    <source>
        <dbReference type="EMBL" id="MCQ8131078.1"/>
    </source>
</evidence>
<name>A0ABT1UB33_9GAMM</name>
<comment type="caution">
    <text evidence="2">The sequence shown here is derived from an EMBL/GenBank/DDBJ whole genome shotgun (WGS) entry which is preliminary data.</text>
</comment>
<dbReference type="RefSeq" id="WP_256617448.1">
    <property type="nucleotide sequence ID" value="NZ_JANIBK010000350.1"/>
</dbReference>
<feature type="signal peptide" evidence="1">
    <location>
        <begin position="1"/>
        <end position="24"/>
    </location>
</feature>
<dbReference type="EMBL" id="JANIBK010000350">
    <property type="protein sequence ID" value="MCQ8131078.1"/>
    <property type="molecule type" value="Genomic_DNA"/>
</dbReference>
<proteinExistence type="predicted"/>
<accession>A0ABT1UB33</accession>
<keyword evidence="3" id="KW-1185">Reference proteome</keyword>
<evidence type="ECO:0000313" key="3">
    <source>
        <dbReference type="Proteomes" id="UP001524586"/>
    </source>
</evidence>
<dbReference type="Proteomes" id="UP001524586">
    <property type="component" value="Unassembled WGS sequence"/>
</dbReference>
<gene>
    <name evidence="2" type="ORF">NP596_21665</name>
</gene>
<feature type="chain" id="PRO_5047214981" evidence="1">
    <location>
        <begin position="25"/>
        <end position="150"/>
    </location>
</feature>